<proteinExistence type="predicted"/>
<keyword evidence="2" id="KW-0812">Transmembrane</keyword>
<organism evidence="3 4">
    <name type="scientific">Vespula germanica</name>
    <name type="common">German yellow jacket</name>
    <name type="synonym">Paravespula germanica</name>
    <dbReference type="NCBI Taxonomy" id="30212"/>
    <lineage>
        <taxon>Eukaryota</taxon>
        <taxon>Metazoa</taxon>
        <taxon>Ecdysozoa</taxon>
        <taxon>Arthropoda</taxon>
        <taxon>Hexapoda</taxon>
        <taxon>Insecta</taxon>
        <taxon>Pterygota</taxon>
        <taxon>Neoptera</taxon>
        <taxon>Endopterygota</taxon>
        <taxon>Hymenoptera</taxon>
        <taxon>Apocrita</taxon>
        <taxon>Aculeata</taxon>
        <taxon>Vespoidea</taxon>
        <taxon>Vespidae</taxon>
        <taxon>Vespinae</taxon>
        <taxon>Vespula</taxon>
    </lineage>
</organism>
<evidence type="ECO:0000256" key="2">
    <source>
        <dbReference type="SAM" id="Phobius"/>
    </source>
</evidence>
<sequence>MEDLLEEEDSGYRYNLSRWGQENRFSKKDADTITMMMSMMAVMVVVALMVVVVLMVMVVGSWWWLWWQRWRLENPYVLEPVNIPTTTSLRSKSETLEVGDDDDGDDDDDDEVEDVGEALDFPARLRQNGNGERLSGWVDGVRLRVARRDEELGSERKENILDKFNPGARQLINAGKAYLKALHVVVVVVVVVEEEEEEEEEEDK</sequence>
<dbReference type="EMBL" id="JACSDZ010000001">
    <property type="protein sequence ID" value="KAF7417742.1"/>
    <property type="molecule type" value="Genomic_DNA"/>
</dbReference>
<dbReference type="Proteomes" id="UP000617340">
    <property type="component" value="Unassembled WGS sequence"/>
</dbReference>
<keyword evidence="2" id="KW-0472">Membrane</keyword>
<keyword evidence="4" id="KW-1185">Reference proteome</keyword>
<accession>A0A834NTI8</accession>
<dbReference type="AlphaFoldDB" id="A0A834NTI8"/>
<evidence type="ECO:0000256" key="1">
    <source>
        <dbReference type="SAM" id="MobiDB-lite"/>
    </source>
</evidence>
<protein>
    <submittedName>
        <fullName evidence="3">Uncharacterized protein</fullName>
    </submittedName>
</protein>
<dbReference type="InterPro" id="IPR027267">
    <property type="entry name" value="AH/BAR_dom_sf"/>
</dbReference>
<gene>
    <name evidence="3" type="ORF">HZH68_000395</name>
</gene>
<dbReference type="SUPFAM" id="SSF103657">
    <property type="entry name" value="BAR/IMD domain-like"/>
    <property type="match status" value="1"/>
</dbReference>
<name>A0A834NTI8_VESGE</name>
<feature type="transmembrane region" description="Helical" evidence="2">
    <location>
        <begin position="39"/>
        <end position="65"/>
    </location>
</feature>
<evidence type="ECO:0000313" key="4">
    <source>
        <dbReference type="Proteomes" id="UP000617340"/>
    </source>
</evidence>
<dbReference type="Gene3D" id="1.20.1270.60">
    <property type="entry name" value="Arfaptin homology (AH) domain/BAR domain"/>
    <property type="match status" value="1"/>
</dbReference>
<feature type="region of interest" description="Disordered" evidence="1">
    <location>
        <begin position="92"/>
        <end position="112"/>
    </location>
</feature>
<keyword evidence="2" id="KW-1133">Transmembrane helix</keyword>
<comment type="caution">
    <text evidence="3">The sequence shown here is derived from an EMBL/GenBank/DDBJ whole genome shotgun (WGS) entry which is preliminary data.</text>
</comment>
<feature type="compositionally biased region" description="Acidic residues" evidence="1">
    <location>
        <begin position="97"/>
        <end position="112"/>
    </location>
</feature>
<reference evidence="3" key="1">
    <citation type="journal article" date="2020" name="G3 (Bethesda)">
        <title>High-Quality Assemblies for Three Invasive Social Wasps from the &lt;i&gt;Vespula&lt;/i&gt; Genus.</title>
        <authorList>
            <person name="Harrop T.W.R."/>
            <person name="Guhlin J."/>
            <person name="McLaughlin G.M."/>
            <person name="Permina E."/>
            <person name="Stockwell P."/>
            <person name="Gilligan J."/>
            <person name="Le Lec M.F."/>
            <person name="Gruber M.A.M."/>
            <person name="Quinn O."/>
            <person name="Lovegrove M."/>
            <person name="Duncan E.J."/>
            <person name="Remnant E.J."/>
            <person name="Van Eeckhoven J."/>
            <person name="Graham B."/>
            <person name="Knapp R.A."/>
            <person name="Langford K.W."/>
            <person name="Kronenberg Z."/>
            <person name="Press M.O."/>
            <person name="Eacker S.M."/>
            <person name="Wilson-Rankin E.E."/>
            <person name="Purcell J."/>
            <person name="Lester P.J."/>
            <person name="Dearden P.K."/>
        </authorList>
    </citation>
    <scope>NUCLEOTIDE SEQUENCE</scope>
    <source>
        <strain evidence="3">Linc-1</strain>
    </source>
</reference>
<evidence type="ECO:0000313" key="3">
    <source>
        <dbReference type="EMBL" id="KAF7417742.1"/>
    </source>
</evidence>